<evidence type="ECO:0000313" key="5">
    <source>
        <dbReference type="EMBL" id="RYC80378.1"/>
    </source>
</evidence>
<feature type="domain" description="Amidase" evidence="4">
    <location>
        <begin position="86"/>
        <end position="576"/>
    </location>
</feature>
<evidence type="ECO:0000259" key="4">
    <source>
        <dbReference type="Pfam" id="PF01425"/>
    </source>
</evidence>
<feature type="active site" description="Acyl-ester intermediate" evidence="3">
    <location>
        <position position="242"/>
    </location>
</feature>
<name>A0A4Q2V6Q9_FUSOX</name>
<organism evidence="5 6">
    <name type="scientific">Fusarium oxysporum f. sp. narcissi</name>
    <dbReference type="NCBI Taxonomy" id="451672"/>
    <lineage>
        <taxon>Eukaryota</taxon>
        <taxon>Fungi</taxon>
        <taxon>Dikarya</taxon>
        <taxon>Ascomycota</taxon>
        <taxon>Pezizomycotina</taxon>
        <taxon>Sordariomycetes</taxon>
        <taxon>Hypocreomycetidae</taxon>
        <taxon>Hypocreales</taxon>
        <taxon>Nectriaceae</taxon>
        <taxon>Fusarium</taxon>
        <taxon>Fusarium oxysporum species complex</taxon>
    </lineage>
</organism>
<evidence type="ECO:0000256" key="3">
    <source>
        <dbReference type="PIRSR" id="PIRSR001221-1"/>
    </source>
</evidence>
<dbReference type="PIRSF" id="PIRSF001221">
    <property type="entry name" value="Amidase_fungi"/>
    <property type="match status" value="1"/>
</dbReference>
<comment type="similarity">
    <text evidence="1">Belongs to the amidase family.</text>
</comment>
<feature type="active site" description="Charge relay system" evidence="3">
    <location>
        <position position="142"/>
    </location>
</feature>
<dbReference type="InterPro" id="IPR036928">
    <property type="entry name" value="AS_sf"/>
</dbReference>
<comment type="caution">
    <text evidence="5">The sequence shown here is derived from an EMBL/GenBank/DDBJ whole genome shotgun (WGS) entry which is preliminary data.</text>
</comment>
<proteinExistence type="inferred from homology"/>
<keyword evidence="2" id="KW-0378">Hydrolase</keyword>
<dbReference type="InterPro" id="IPR023631">
    <property type="entry name" value="Amidase_dom"/>
</dbReference>
<dbReference type="PANTHER" id="PTHR46072:SF3">
    <property type="entry name" value="AMIDASE"/>
    <property type="match status" value="1"/>
</dbReference>
<dbReference type="GO" id="GO:0016787">
    <property type="term" value="F:hydrolase activity"/>
    <property type="evidence" value="ECO:0007669"/>
    <property type="project" value="UniProtKB-KW"/>
</dbReference>
<feature type="active site" description="Charge relay system" evidence="3">
    <location>
        <position position="218"/>
    </location>
</feature>
<dbReference type="AlphaFoldDB" id="A0A4Q2V6Q9"/>
<protein>
    <recommendedName>
        <fullName evidence="4">Amidase domain-containing protein</fullName>
    </recommendedName>
</protein>
<gene>
    <name evidence="5" type="ORF">BFJ63_vAg16741</name>
</gene>
<evidence type="ECO:0000256" key="2">
    <source>
        <dbReference type="ARBA" id="ARBA00022801"/>
    </source>
</evidence>
<dbReference type="Pfam" id="PF01425">
    <property type="entry name" value="Amidase"/>
    <property type="match status" value="1"/>
</dbReference>
<dbReference type="PANTHER" id="PTHR46072">
    <property type="entry name" value="AMIDASE-RELATED-RELATED"/>
    <property type="match status" value="1"/>
</dbReference>
<reference evidence="5 6" key="1">
    <citation type="submission" date="2016-12" db="EMBL/GenBank/DDBJ databases">
        <title>Draft genome sequence of Fusarium oxysporum causing rot on Narcissus.</title>
        <authorList>
            <person name="Armitage A.D."/>
            <person name="Taylor A."/>
            <person name="Clarkson J.P."/>
            <person name="Harrison R.J."/>
            <person name="Jackson A.C."/>
        </authorList>
    </citation>
    <scope>NUCLEOTIDE SEQUENCE [LARGE SCALE GENOMIC DNA]</scope>
    <source>
        <strain evidence="5 6">N139</strain>
    </source>
</reference>
<dbReference type="Proteomes" id="UP000290540">
    <property type="component" value="Unassembled WGS sequence"/>
</dbReference>
<dbReference type="Gene3D" id="3.90.1300.10">
    <property type="entry name" value="Amidase signature (AS) domain"/>
    <property type="match status" value="1"/>
</dbReference>
<dbReference type="SUPFAM" id="SSF75304">
    <property type="entry name" value="Amidase signature (AS) enzymes"/>
    <property type="match status" value="1"/>
</dbReference>
<accession>A0A4Q2V6Q9</accession>
<dbReference type="EMBL" id="MQTW01000382">
    <property type="protein sequence ID" value="RYC80378.1"/>
    <property type="molecule type" value="Genomic_DNA"/>
</dbReference>
<sequence length="591" mass="64508">MSTTNDWKSLAARHRARQADSLISEWLLPEDKLSSLRSNPPVGRLIESAAVKKSGLLTAKELKITEEFTATQLISKLSRQEFSSEEVVIAFIKRASLAHQLTNCLTEIFFSKAIERAKKLDERLRTTGKVTGPLHGLPISLKDPFNIKGECATAGYVEFAKSPPSATNSTIVDLLFDAGAVFYCKTNVPQAQLSADSDNNIYGRTLNPHKTQLTAGGSTGGEGALIAFRGSILGVGTDIAGSVRIPALCNGTYSFKPTANRVPFANQTYYPAPLGILPGITPAAGPLANSVDDIAMFMKVVSDQGAWKYDATSFDIPWRNVDSLGKKPLVIGILPEDPTYRLHPPVRRALAAATLSLRQAGHTIVTLPSEDRISTLLGSRIAWNYLMVSGPNPQLIPERFGEPLVPSIAAGINPFAHGGIPVSTELSVPDQLCALNDLRDVYSRAWQETWHRQQLDVILGPGAVSTAAPHDTYGFPVYTIIWNLLDVSAFHVLYTIDMSLTGELYPAGIIPFGFASREEDPTPQKSTAEHAPDCRCLVLPKIAEKKLMHPTDKPEDYDGAPCALQVITPRFRDEECIEAMRIIDRDIRRKD</sequence>
<evidence type="ECO:0000256" key="1">
    <source>
        <dbReference type="ARBA" id="ARBA00009199"/>
    </source>
</evidence>
<evidence type="ECO:0000313" key="6">
    <source>
        <dbReference type="Proteomes" id="UP000290540"/>
    </source>
</evidence>